<proteinExistence type="predicted"/>
<dbReference type="RefSeq" id="WP_132620125.1">
    <property type="nucleotide sequence ID" value="NZ_SMKQ01000182.1"/>
</dbReference>
<comment type="caution">
    <text evidence="2">The sequence shown here is derived from an EMBL/GenBank/DDBJ whole genome shotgun (WGS) entry which is preliminary data.</text>
</comment>
<evidence type="ECO:0000256" key="1">
    <source>
        <dbReference type="SAM" id="MobiDB-lite"/>
    </source>
</evidence>
<gene>
    <name evidence="2" type="ORF">E1286_36750</name>
</gene>
<dbReference type="Gene3D" id="3.10.105.10">
    <property type="entry name" value="Dipeptide-binding Protein, Domain 3"/>
    <property type="match status" value="1"/>
</dbReference>
<organism evidence="2 3">
    <name type="scientific">Nonomuraea terrae</name>
    <dbReference type="NCBI Taxonomy" id="2530383"/>
    <lineage>
        <taxon>Bacteria</taxon>
        <taxon>Bacillati</taxon>
        <taxon>Actinomycetota</taxon>
        <taxon>Actinomycetes</taxon>
        <taxon>Streptosporangiales</taxon>
        <taxon>Streptosporangiaceae</taxon>
        <taxon>Nonomuraea</taxon>
    </lineage>
</organism>
<evidence type="ECO:0000313" key="3">
    <source>
        <dbReference type="Proteomes" id="UP000295302"/>
    </source>
</evidence>
<evidence type="ECO:0000313" key="2">
    <source>
        <dbReference type="EMBL" id="TDD37965.1"/>
    </source>
</evidence>
<dbReference type="EMBL" id="SMKQ01000182">
    <property type="protein sequence ID" value="TDD37965.1"/>
    <property type="molecule type" value="Genomic_DNA"/>
</dbReference>
<name>A0A4R4Y1J8_9ACTN</name>
<feature type="region of interest" description="Disordered" evidence="1">
    <location>
        <begin position="21"/>
        <end position="50"/>
    </location>
</feature>
<accession>A0A4R4Y1J8</accession>
<reference evidence="2 3" key="1">
    <citation type="submission" date="2019-03" db="EMBL/GenBank/DDBJ databases">
        <title>Draft genome sequences of novel Actinobacteria.</title>
        <authorList>
            <person name="Sahin N."/>
            <person name="Ay H."/>
            <person name="Saygin H."/>
        </authorList>
    </citation>
    <scope>NUCLEOTIDE SEQUENCE [LARGE SCALE GENOMIC DNA]</scope>
    <source>
        <strain evidence="2 3">CH32</strain>
    </source>
</reference>
<dbReference type="AlphaFoldDB" id="A0A4R4Y1J8"/>
<keyword evidence="3" id="KW-1185">Reference proteome</keyword>
<sequence>MNCRPAVVRAIALDAVRAADRPPVDQVPTSLVPPVVPGEHHRDPGRTPCGDVSAARQALASCGRTASRPSTCTASSPARARPWAEVGRRGGARCCGTRAADLHLSPVCSA</sequence>
<protein>
    <submittedName>
        <fullName evidence="2">Uncharacterized protein</fullName>
    </submittedName>
</protein>
<dbReference type="Proteomes" id="UP000295302">
    <property type="component" value="Unassembled WGS sequence"/>
</dbReference>